<dbReference type="Proteomes" id="UP000019095">
    <property type="component" value="Chromosome"/>
</dbReference>
<dbReference type="OrthoDB" id="5292387at2"/>
<feature type="domain" description="HTH lysR-type" evidence="5">
    <location>
        <begin position="1"/>
        <end position="58"/>
    </location>
</feature>
<dbReference type="FunFam" id="1.10.10.10:FF:000001">
    <property type="entry name" value="LysR family transcriptional regulator"/>
    <property type="match status" value="1"/>
</dbReference>
<dbReference type="GO" id="GO:0032993">
    <property type="term" value="C:protein-DNA complex"/>
    <property type="evidence" value="ECO:0007669"/>
    <property type="project" value="TreeGrafter"/>
</dbReference>
<dbReference type="eggNOG" id="COG0583">
    <property type="taxonomic scope" value="Bacteria"/>
</dbReference>
<dbReference type="EMBL" id="CP003915">
    <property type="protein sequence ID" value="AHG64090.1"/>
    <property type="molecule type" value="Genomic_DNA"/>
</dbReference>
<dbReference type="InterPro" id="IPR036388">
    <property type="entry name" value="WH-like_DNA-bd_sf"/>
</dbReference>
<evidence type="ECO:0000313" key="6">
    <source>
        <dbReference type="EMBL" id="AHG64090.1"/>
    </source>
</evidence>
<dbReference type="SUPFAM" id="SSF53850">
    <property type="entry name" value="Periplasmic binding protein-like II"/>
    <property type="match status" value="1"/>
</dbReference>
<keyword evidence="7" id="KW-1185">Reference proteome</keyword>
<dbReference type="Pfam" id="PF03466">
    <property type="entry name" value="LysR_substrate"/>
    <property type="match status" value="1"/>
</dbReference>
<dbReference type="PANTHER" id="PTHR30346:SF28">
    <property type="entry name" value="HTH-TYPE TRANSCRIPTIONAL REGULATOR CYNR"/>
    <property type="match status" value="1"/>
</dbReference>
<dbReference type="PRINTS" id="PR00039">
    <property type="entry name" value="HTHLYSR"/>
</dbReference>
<evidence type="ECO:0000256" key="2">
    <source>
        <dbReference type="ARBA" id="ARBA00023015"/>
    </source>
</evidence>
<dbReference type="InterPro" id="IPR000847">
    <property type="entry name" value="LysR_HTH_N"/>
</dbReference>
<comment type="similarity">
    <text evidence="1">Belongs to the LysR transcriptional regulatory family.</text>
</comment>
<dbReference type="KEGG" id="amim:MIM_c20110"/>
<keyword evidence="2" id="KW-0805">Transcription regulation</keyword>
<gene>
    <name evidence="6" type="ORF">MIM_c20110</name>
</gene>
<proteinExistence type="inferred from homology"/>
<dbReference type="SUPFAM" id="SSF46785">
    <property type="entry name" value="Winged helix' DNA-binding domain"/>
    <property type="match status" value="1"/>
</dbReference>
<keyword evidence="4" id="KW-0804">Transcription</keyword>
<organism evidence="6 7">
    <name type="scientific">Advenella mimigardefordensis (strain DSM 17166 / LMG 22922 / DPN7)</name>
    <dbReference type="NCBI Taxonomy" id="1247726"/>
    <lineage>
        <taxon>Bacteria</taxon>
        <taxon>Pseudomonadati</taxon>
        <taxon>Pseudomonadota</taxon>
        <taxon>Betaproteobacteria</taxon>
        <taxon>Burkholderiales</taxon>
        <taxon>Alcaligenaceae</taxon>
    </lineage>
</organism>
<dbReference type="RefSeq" id="WP_025372726.1">
    <property type="nucleotide sequence ID" value="NZ_CP003915.1"/>
</dbReference>
<dbReference type="Pfam" id="PF00126">
    <property type="entry name" value="HTH_1"/>
    <property type="match status" value="1"/>
</dbReference>
<evidence type="ECO:0000259" key="5">
    <source>
        <dbReference type="PROSITE" id="PS50931"/>
    </source>
</evidence>
<protein>
    <submittedName>
        <fullName evidence="6">Transcriptional regulator, LysR family</fullName>
    </submittedName>
</protein>
<dbReference type="HOGENOM" id="CLU_039613_6_4_4"/>
<name>W0PFM2_ADVMD</name>
<evidence type="ECO:0000256" key="1">
    <source>
        <dbReference type="ARBA" id="ARBA00009437"/>
    </source>
</evidence>
<evidence type="ECO:0000256" key="3">
    <source>
        <dbReference type="ARBA" id="ARBA00023125"/>
    </source>
</evidence>
<dbReference type="PANTHER" id="PTHR30346">
    <property type="entry name" value="TRANSCRIPTIONAL DUAL REGULATOR HCAR-RELATED"/>
    <property type="match status" value="1"/>
</dbReference>
<accession>W0PFM2</accession>
<dbReference type="InterPro" id="IPR036390">
    <property type="entry name" value="WH_DNA-bd_sf"/>
</dbReference>
<dbReference type="AlphaFoldDB" id="W0PFM2"/>
<evidence type="ECO:0000256" key="4">
    <source>
        <dbReference type="ARBA" id="ARBA00023163"/>
    </source>
</evidence>
<dbReference type="Gene3D" id="3.40.190.10">
    <property type="entry name" value="Periplasmic binding protein-like II"/>
    <property type="match status" value="2"/>
</dbReference>
<dbReference type="InterPro" id="IPR005119">
    <property type="entry name" value="LysR_subst-bd"/>
</dbReference>
<dbReference type="GO" id="GO:0003677">
    <property type="term" value="F:DNA binding"/>
    <property type="evidence" value="ECO:0007669"/>
    <property type="project" value="UniProtKB-KW"/>
</dbReference>
<keyword evidence="3" id="KW-0238">DNA-binding</keyword>
<dbReference type="STRING" id="1247726.MIM_c20110"/>
<dbReference type="Gene3D" id="1.10.10.10">
    <property type="entry name" value="Winged helix-like DNA-binding domain superfamily/Winged helix DNA-binding domain"/>
    <property type="match status" value="1"/>
</dbReference>
<dbReference type="PATRIC" id="fig|1247726.3.peg.2214"/>
<sequence length="310" mass="34304">MELRHLRYFIASAEEEHFGRASERLCVTRPAVSQIIANLEDELGVQLFERHAHKIKLTAAGAAFLPRLKALMIELEEAVVLTQRIGQGKSGALILAYGSLSLYHPILRAAVKEYREQYPDVTLSFIEMPTSEQTKALADGRIHIGFMHFGPQAPTSVKGQDVNQSNVRNIHLDHYSIQSGGLGVVVYKDHPLAKRKSVSLAELANEQFVVVPNSSISPGYGHLFTLCKEAGFEPRITQEVRTIASQLNLISVGLGIGLSVIGPHFTYPHNLSVIKLSDLNYETSFQIGWRNDQVEPALAQFIDIVKKLSA</sequence>
<reference evidence="6 7" key="1">
    <citation type="journal article" date="2014" name="Microbiology">
        <title>Unravelling the complete genome sequence of Advenella mimigardefordensis strain DPN7T and novel insights in the catabolism of the xenobiotic polythioester precursor 3,3'-dithiodipropionate.</title>
        <authorList>
            <person name="Wubbeler J.H."/>
            <person name="Hiessl S."/>
            <person name="Schuldes J."/>
            <person name="Thurmer A."/>
            <person name="Daniel R."/>
            <person name="Steinbuchel A."/>
        </authorList>
    </citation>
    <scope>NUCLEOTIDE SEQUENCE [LARGE SCALE GENOMIC DNA]</scope>
    <source>
        <strain evidence="7">DSM 17166 / LMG 22922 / DPN7</strain>
    </source>
</reference>
<dbReference type="CDD" id="cd08414">
    <property type="entry name" value="PBP2_LTTR_aromatics_like"/>
    <property type="match status" value="1"/>
</dbReference>
<evidence type="ECO:0000313" key="7">
    <source>
        <dbReference type="Proteomes" id="UP000019095"/>
    </source>
</evidence>
<dbReference type="GO" id="GO:0003700">
    <property type="term" value="F:DNA-binding transcription factor activity"/>
    <property type="evidence" value="ECO:0007669"/>
    <property type="project" value="InterPro"/>
</dbReference>
<dbReference type="PROSITE" id="PS50931">
    <property type="entry name" value="HTH_LYSR"/>
    <property type="match status" value="1"/>
</dbReference>